<dbReference type="Pfam" id="PF01697">
    <property type="entry name" value="Glyco_transf_92"/>
    <property type="match status" value="1"/>
</dbReference>
<sequence>MSVLKIYERQSIVAIEPWSLMSTNENRHFEYTLNPNAEMEWRNQAAAHTDCIDAARFIIINDLDDVLIPVLGKTYLEEFNVLSSRYTKAAAFLYYRVTVNYTLVKNFEKFSIRQQLEQTYIDTRRGDGKSVIDTSKVESTWLH</sequence>
<evidence type="ECO:0000256" key="2">
    <source>
        <dbReference type="ARBA" id="ARBA00007647"/>
    </source>
</evidence>
<dbReference type="InterPro" id="IPR052012">
    <property type="entry name" value="GTase_92"/>
</dbReference>
<dbReference type="EC" id="2.4.1.-" evidence="8"/>
<keyword evidence="7" id="KW-0472">Membrane</keyword>
<keyword evidence="5" id="KW-0812">Transmembrane</keyword>
<evidence type="ECO:0000256" key="6">
    <source>
        <dbReference type="ARBA" id="ARBA00022989"/>
    </source>
</evidence>
<proteinExistence type="inferred from homology"/>
<dbReference type="GO" id="GO:0016757">
    <property type="term" value="F:glycosyltransferase activity"/>
    <property type="evidence" value="ECO:0007669"/>
    <property type="project" value="UniProtKB-UniRule"/>
</dbReference>
<name>A0A915DA92_9BILA</name>
<comment type="subcellular location">
    <subcellularLocation>
        <location evidence="1">Membrane</location>
        <topology evidence="1">Single-pass membrane protein</topology>
    </subcellularLocation>
</comment>
<keyword evidence="3 8" id="KW-0328">Glycosyltransferase</keyword>
<accession>A0A915DA92</accession>
<evidence type="ECO:0000256" key="7">
    <source>
        <dbReference type="ARBA" id="ARBA00023136"/>
    </source>
</evidence>
<dbReference type="Proteomes" id="UP000887574">
    <property type="component" value="Unplaced"/>
</dbReference>
<reference evidence="10" key="1">
    <citation type="submission" date="2022-11" db="UniProtKB">
        <authorList>
            <consortium name="WormBaseParasite"/>
        </authorList>
    </citation>
    <scope>IDENTIFICATION</scope>
</reference>
<evidence type="ECO:0000256" key="4">
    <source>
        <dbReference type="ARBA" id="ARBA00022679"/>
    </source>
</evidence>
<keyword evidence="6" id="KW-1133">Transmembrane helix</keyword>
<evidence type="ECO:0000313" key="10">
    <source>
        <dbReference type="WBParaSite" id="jg17753"/>
    </source>
</evidence>
<keyword evidence="4 8" id="KW-0808">Transferase</keyword>
<evidence type="ECO:0000256" key="1">
    <source>
        <dbReference type="ARBA" id="ARBA00004167"/>
    </source>
</evidence>
<dbReference type="WBParaSite" id="jg17753">
    <property type="protein sequence ID" value="jg17753"/>
    <property type="gene ID" value="jg17753"/>
</dbReference>
<organism evidence="9 10">
    <name type="scientific">Ditylenchus dipsaci</name>
    <dbReference type="NCBI Taxonomy" id="166011"/>
    <lineage>
        <taxon>Eukaryota</taxon>
        <taxon>Metazoa</taxon>
        <taxon>Ecdysozoa</taxon>
        <taxon>Nematoda</taxon>
        <taxon>Chromadorea</taxon>
        <taxon>Rhabditida</taxon>
        <taxon>Tylenchina</taxon>
        <taxon>Tylenchomorpha</taxon>
        <taxon>Sphaerularioidea</taxon>
        <taxon>Anguinidae</taxon>
        <taxon>Anguininae</taxon>
        <taxon>Ditylenchus</taxon>
    </lineage>
</organism>
<dbReference type="PANTHER" id="PTHR21645:SF22">
    <property type="entry name" value="GLYCOSYLTRANSFERASE FAMILY 92 PROTEIN"/>
    <property type="match status" value="1"/>
</dbReference>
<dbReference type="InterPro" id="IPR008166">
    <property type="entry name" value="Glyco_transf_92"/>
</dbReference>
<evidence type="ECO:0000256" key="5">
    <source>
        <dbReference type="ARBA" id="ARBA00022692"/>
    </source>
</evidence>
<protein>
    <recommendedName>
        <fullName evidence="8">Glycosyltransferase family 92 protein</fullName>
        <ecNumber evidence="8">2.4.1.-</ecNumber>
    </recommendedName>
</protein>
<evidence type="ECO:0000256" key="8">
    <source>
        <dbReference type="RuleBase" id="RU366017"/>
    </source>
</evidence>
<comment type="similarity">
    <text evidence="2 8">Belongs to the glycosyltransferase 92 family.</text>
</comment>
<dbReference type="PANTHER" id="PTHR21645">
    <property type="entry name" value="GLYCOSYLTRANSFERASE FAMILY 92 PROTEIN"/>
    <property type="match status" value="1"/>
</dbReference>
<evidence type="ECO:0000313" key="9">
    <source>
        <dbReference type="Proteomes" id="UP000887574"/>
    </source>
</evidence>
<evidence type="ECO:0000256" key="3">
    <source>
        <dbReference type="ARBA" id="ARBA00022676"/>
    </source>
</evidence>
<keyword evidence="9" id="KW-1185">Reference proteome</keyword>
<dbReference type="GO" id="GO:0016020">
    <property type="term" value="C:membrane"/>
    <property type="evidence" value="ECO:0007669"/>
    <property type="project" value="UniProtKB-SubCell"/>
</dbReference>
<dbReference type="AlphaFoldDB" id="A0A915DA92"/>